<organism evidence="1 2">
    <name type="scientific">Hermetia illucens</name>
    <name type="common">Black soldier fly</name>
    <dbReference type="NCBI Taxonomy" id="343691"/>
    <lineage>
        <taxon>Eukaryota</taxon>
        <taxon>Metazoa</taxon>
        <taxon>Ecdysozoa</taxon>
        <taxon>Arthropoda</taxon>
        <taxon>Hexapoda</taxon>
        <taxon>Insecta</taxon>
        <taxon>Pterygota</taxon>
        <taxon>Neoptera</taxon>
        <taxon>Endopterygota</taxon>
        <taxon>Diptera</taxon>
        <taxon>Brachycera</taxon>
        <taxon>Stratiomyomorpha</taxon>
        <taxon>Stratiomyidae</taxon>
        <taxon>Hermetiinae</taxon>
        <taxon>Hermetia</taxon>
    </lineage>
</organism>
<sequence length="155" mass="17982">MGFRLIILAAMGLGALYMFHLLAQDYNKIRRPISTIRSFLRLKREVQQDVENVETVKNFDIDWDKILKYDPLNCLQSLACQLFAGAEAHNEYGENIKVLLQYSSLKDPSEPIVSAVKKGLAYKGEVKKCMKEYPYCFYSANTMLKILRMFSMFFQ</sequence>
<evidence type="ECO:0000313" key="1">
    <source>
        <dbReference type="EMBL" id="CAD7080051.1"/>
    </source>
</evidence>
<accession>A0A7R8UFV8</accession>
<name>A0A7R8UFV8_HERIL</name>
<reference evidence="1 2" key="1">
    <citation type="submission" date="2020-11" db="EMBL/GenBank/DDBJ databases">
        <authorList>
            <person name="Wallbank WR R."/>
            <person name="Pardo Diaz C."/>
            <person name="Kozak K."/>
            <person name="Martin S."/>
            <person name="Jiggins C."/>
            <person name="Moest M."/>
            <person name="Warren A I."/>
            <person name="Generalovic N T."/>
            <person name="Byers J.R.P. K."/>
            <person name="Montejo-Kovacevich G."/>
            <person name="Yen C E."/>
        </authorList>
    </citation>
    <scope>NUCLEOTIDE SEQUENCE [LARGE SCALE GENOMIC DNA]</scope>
</reference>
<keyword evidence="2" id="KW-1185">Reference proteome</keyword>
<dbReference type="InParanoid" id="A0A7R8UFV8"/>
<proteinExistence type="predicted"/>
<evidence type="ECO:0000313" key="2">
    <source>
        <dbReference type="Proteomes" id="UP000594454"/>
    </source>
</evidence>
<protein>
    <submittedName>
        <fullName evidence="1">Uncharacterized protein</fullName>
    </submittedName>
</protein>
<dbReference type="EMBL" id="LR899009">
    <property type="protein sequence ID" value="CAD7080051.1"/>
    <property type="molecule type" value="Genomic_DNA"/>
</dbReference>
<gene>
    <name evidence="1" type="ORF">HERILL_LOCUS3227</name>
</gene>
<dbReference type="Proteomes" id="UP000594454">
    <property type="component" value="Chromosome 1"/>
</dbReference>
<dbReference type="AlphaFoldDB" id="A0A7R8UFV8"/>
<dbReference type="OrthoDB" id="6340939at2759"/>